<proteinExistence type="predicted"/>
<keyword evidence="2" id="KW-1185">Reference proteome</keyword>
<sequence>MRRSTKTPRRLDPEIKAKLRLAFHCKERSQNFSYKRIRICALENDDYNDDDISDVDDDCFISKLKPNSDSQKMVKQNHQIIEDHDALLVEREIILNLGVLEDSKHHSNFVKKTKSKPKEGKKITNLTVGQISKSGEKKVVVSSPKYQNNPICNPVLQSKKLDPTKKEISCVTNPSTIPQYSTTSSSPPTTSFFNKLSSLSKTGHLNHVPIRISGSYQKSNFTSLSPKTDVNRVLKKKGLRVPSQSLAKTTNDLKQTLPVARSKAQDEKTCKKIGQVKGAFFFGCKTVIVERRNIS</sequence>
<name>A0A5E8B4S7_9ASCO</name>
<dbReference type="RefSeq" id="XP_031851756.1">
    <property type="nucleotide sequence ID" value="XM_031995865.1"/>
</dbReference>
<accession>A0A5E8B4S7</accession>
<dbReference type="Proteomes" id="UP000398389">
    <property type="component" value="Unassembled WGS sequence"/>
</dbReference>
<protein>
    <submittedName>
        <fullName evidence="1">Uncharacterized protein</fullName>
    </submittedName>
</protein>
<reference evidence="1 2" key="1">
    <citation type="submission" date="2019-09" db="EMBL/GenBank/DDBJ databases">
        <authorList>
            <person name="Brejova B."/>
        </authorList>
    </citation>
    <scope>NUCLEOTIDE SEQUENCE [LARGE SCALE GENOMIC DNA]</scope>
</reference>
<evidence type="ECO:0000313" key="1">
    <source>
        <dbReference type="EMBL" id="VVT46294.1"/>
    </source>
</evidence>
<dbReference type="GeneID" id="43579965"/>
<dbReference type="EMBL" id="CABVLU010000001">
    <property type="protein sequence ID" value="VVT46294.1"/>
    <property type="molecule type" value="Genomic_DNA"/>
</dbReference>
<evidence type="ECO:0000313" key="2">
    <source>
        <dbReference type="Proteomes" id="UP000398389"/>
    </source>
</evidence>
<organism evidence="1 2">
    <name type="scientific">Magnusiomyces paraingens</name>
    <dbReference type="NCBI Taxonomy" id="2606893"/>
    <lineage>
        <taxon>Eukaryota</taxon>
        <taxon>Fungi</taxon>
        <taxon>Dikarya</taxon>
        <taxon>Ascomycota</taxon>
        <taxon>Saccharomycotina</taxon>
        <taxon>Dipodascomycetes</taxon>
        <taxon>Dipodascales</taxon>
        <taxon>Dipodascaceae</taxon>
        <taxon>Magnusiomyces</taxon>
    </lineage>
</organism>
<gene>
    <name evidence="1" type="ORF">SAPINGB_P001142</name>
</gene>
<dbReference type="AlphaFoldDB" id="A0A5E8B4S7"/>